<feature type="region of interest" description="Actin-binding" evidence="19">
    <location>
        <begin position="1073"/>
        <end position="1095"/>
    </location>
</feature>
<dbReference type="InterPro" id="IPR036028">
    <property type="entry name" value="SH3-like_dom_sf"/>
</dbReference>
<keyword evidence="4 18" id="KW-0728">SH3 domain</keyword>
<dbReference type="Gene3D" id="1.10.10.820">
    <property type="match status" value="1"/>
</dbReference>
<comment type="subcellular location">
    <subcellularLocation>
        <location evidence="1">Cytoplasm</location>
        <location evidence="1">Cytoskeleton</location>
        <location evidence="1">Actin patch</location>
    </subcellularLocation>
</comment>
<evidence type="ECO:0000256" key="9">
    <source>
        <dbReference type="ARBA" id="ARBA00022801"/>
    </source>
</evidence>
<comment type="similarity">
    <text evidence="2 19">Belongs to the TRAFAC class myosin-kinesin ATPase superfamily. Myosin family.</text>
</comment>
<dbReference type="CDD" id="cd11858">
    <property type="entry name" value="SH3_Myosin-I_fungi"/>
    <property type="match status" value="1"/>
</dbReference>
<keyword evidence="14" id="KW-0206">Cytoskeleton</keyword>
<sequence length="1724" mass="189444">MSLTLKISSLVIRTLSKPIANQIKGQAREHERFREMCISMAQGLHRLDMRLRLGTLRDNAASQRRAQAEAALRKHKPSSPTAKTEAETKAEQEAIEAAEEAAKPPPKPHIRPLSESKAIESGATFISEAFLFLVAGGLIVFESWRARRKETTRREDVAARLSELEESDKAKWLALIALEKELLQQRANHGEPSKSTHKLFSRGRWGVEQDKEEKVEEPTFLERISSYFSFGQSPEQQADAVIESKKMAPTSSDDGKAIVPLPGSTQDQVPPNPTGAENDLHPFDFTFSLEPHQRSLNVVLFSGSCMEPSNKSATSSQLTQAMMSTKSTLEDTTVALILSEGPFISASGKYSLNAMLDLQILMIESLPTLLPIILIPDASSILSSIQGYMENLTSNVAQVPPIDSTSLIAHTGAASSKLLSDNEVHILSNLFPSLKALSRAIILTPGRQSGEIGRNNHGEIYLYPLHLPLPVGHSRRPAGGEKKSRGFGRSKAVADVGDGRQPRGKPQVKKATFETSKKKEIGVSDLTLLSKISNEAINENLKLRFQHDEIYTYIGHVLVSVNPFRDLGIYTDNVLESYRGKNRLEVPPHVFAVAESSYYNMKSYNDNQCVIISGESGAGKTEAAKRIMQYIASVSGGTDSSIKHTKDMVLATNPLLESFGNAKTLRNNNSSRFGKYLELEFNNRGEPVGANITNYLLEKSRVVGQITNERNFHIFYQFTKAAPQKYRDMFGVQQPQSYHYTSRSKCFDVPGVDDAAEFRDTLNAMGVIGMSEAEQDQVFRMLAAILWIGNVHFAEDDSGNAAIPDQSTVDFVAYLLEVDAAQVNKALTIRIMETARGGRRGSIYEVPLNTTQALAVRDALAKAIYFNLFDWIVERVNQSLAARGAVANSIGILDIYGFEIFEKNSFEQLCINYVNEKLQQIFIQLTLKAEQDEYAREQIQWTPIKYFDNKVVCSLIEDKRPPGVFAALNDACATAHADSGAADNTFVGRLNFLAQNPNFENRQGQFIVKHYAGDVSYAVEGMTDKNKDQLLKDLLNLVGSSGNQFVHAIFPNQVNQDDKRRPPTASDKIKASANDLVATLMKAQPSYIRTIKPNDNKAPKEYNEGNVLHQIKYLGLQENVRIRRAGFAYRQTFDKFVERFYLLSPKTSYAGDYTWTGDAESGARQILKDTSIPAEEYQMGITKVFVKTPETLFALEAMRDRYWHNMAIRIQRAWRNYLRYRIECAIRIQRFWRRMTGGLELIKVRDQGHKVLQGRKERRRMSLLGSRRFLGDYLGIASKGGPGEMIRDGAGIGSDPVIFSCRGEVLISKFGRSSKPSPRIFVLTNRHFVIVAQNLVNGQLMISAERTIPIGAIKSVSTSNLKDDWFSFVIGAQEPDPLMSCVFKTELFTHLTNVLRGQLTLKITDHIEYNKKPGKLATVKVIKDPGASNVDTYKSSTIHTSAGEPPSSVSKPTPRGKQVAARPVTKGKLLRPGGPGGGPSKLASRPMPARQPVPQPAAVTRTPQPAPAPTPRPVPQPVAAVAASHSRNASSGSMRAPPPPPPANPPAPKKPTAKVLYDFSSGQSNELSIHAGEIVEIVSKEGNGWWLCMNMSTSVQGWTPEAYLEEQVAPAPKPTPPPPPPAAPRSTPSPAPNGAVTAAAAKAKPAPPAPPAKRPTMAGRKMAPPPPSAPRDSAVSMNSQDSSGGSGRGTPNSASNASLAGGLAEALRQRQNAMHGKQDDDDEW</sequence>
<dbReference type="PANTHER" id="PTHR13140">
    <property type="entry name" value="MYOSIN"/>
    <property type="match status" value="1"/>
</dbReference>
<feature type="region of interest" description="Disordered" evidence="20">
    <location>
        <begin position="69"/>
        <end position="113"/>
    </location>
</feature>
<dbReference type="SMART" id="SM00326">
    <property type="entry name" value="SH3"/>
    <property type="match status" value="1"/>
</dbReference>
<dbReference type="Gene3D" id="2.30.30.40">
    <property type="entry name" value="SH3 Domains"/>
    <property type="match status" value="1"/>
</dbReference>
<dbReference type="SUPFAM" id="SSF50044">
    <property type="entry name" value="SH3-domain"/>
    <property type="match status" value="1"/>
</dbReference>
<dbReference type="PANTHER" id="PTHR13140:SF837">
    <property type="entry name" value="MYOSIN-3-RELATED"/>
    <property type="match status" value="1"/>
</dbReference>
<evidence type="ECO:0000256" key="6">
    <source>
        <dbReference type="ARBA" id="ARBA00022553"/>
    </source>
</evidence>
<feature type="binding site" evidence="19">
    <location>
        <begin position="614"/>
        <end position="621"/>
    </location>
    <ligand>
        <name>ATP</name>
        <dbReference type="ChEBI" id="CHEBI:30616"/>
    </ligand>
</feature>
<dbReference type="SUPFAM" id="SSF52540">
    <property type="entry name" value="P-loop containing nucleoside triphosphate hydrolases"/>
    <property type="match status" value="1"/>
</dbReference>
<keyword evidence="8 19" id="KW-0547">Nucleotide-binding</keyword>
<dbReference type="FunFam" id="1.20.5.4820:FF:000004">
    <property type="entry name" value="Myosin IE"/>
    <property type="match status" value="1"/>
</dbReference>
<feature type="compositionally biased region" description="Low complexity" evidence="20">
    <location>
        <begin position="1632"/>
        <end position="1644"/>
    </location>
</feature>
<protein>
    <recommendedName>
        <fullName evidence="3">Myosin-1</fullName>
    </recommendedName>
    <alternativeName>
        <fullName evidence="17">Class I unconventional myosin</fullName>
    </alternativeName>
    <alternativeName>
        <fullName evidence="16">Type I myosin</fullName>
    </alternativeName>
</protein>
<feature type="compositionally biased region" description="Low complexity" evidence="20">
    <location>
        <begin position="1692"/>
        <end position="1706"/>
    </location>
</feature>
<keyword evidence="9" id="KW-0378">Hydrolase</keyword>
<evidence type="ECO:0000256" key="13">
    <source>
        <dbReference type="ARBA" id="ARBA00023203"/>
    </source>
</evidence>
<evidence type="ECO:0000256" key="16">
    <source>
        <dbReference type="ARBA" id="ARBA00029665"/>
    </source>
</evidence>
<keyword evidence="7" id="KW-0677">Repeat</keyword>
<evidence type="ECO:0000259" key="23">
    <source>
        <dbReference type="PROSITE" id="PS51757"/>
    </source>
</evidence>
<dbReference type="FunFam" id="1.20.58.530:FF:000007">
    <property type="entry name" value="Myosin IE"/>
    <property type="match status" value="1"/>
</dbReference>
<feature type="compositionally biased region" description="Pro residues" evidence="20">
    <location>
        <begin position="1536"/>
        <end position="1549"/>
    </location>
</feature>
<evidence type="ECO:0000256" key="1">
    <source>
        <dbReference type="ARBA" id="ARBA00004134"/>
    </source>
</evidence>
<keyword evidence="10 19" id="KW-0067">ATP-binding</keyword>
<dbReference type="GO" id="GO:0005524">
    <property type="term" value="F:ATP binding"/>
    <property type="evidence" value="ECO:0007669"/>
    <property type="project" value="UniProtKB-UniRule"/>
</dbReference>
<dbReference type="GO" id="GO:0007015">
    <property type="term" value="P:actin filament organization"/>
    <property type="evidence" value="ECO:0007669"/>
    <property type="project" value="TreeGrafter"/>
</dbReference>
<dbReference type="PROSITE" id="PS51757">
    <property type="entry name" value="TH1"/>
    <property type="match status" value="1"/>
</dbReference>
<feature type="region of interest" description="Disordered" evidence="20">
    <location>
        <begin position="1601"/>
        <end position="1724"/>
    </location>
</feature>
<evidence type="ECO:0000256" key="17">
    <source>
        <dbReference type="ARBA" id="ARBA00032645"/>
    </source>
</evidence>
<dbReference type="GO" id="GO:0030428">
    <property type="term" value="C:cell septum"/>
    <property type="evidence" value="ECO:0007669"/>
    <property type="project" value="UniProtKB-ARBA"/>
</dbReference>
<dbReference type="InterPro" id="IPR001452">
    <property type="entry name" value="SH3_domain"/>
</dbReference>
<dbReference type="GO" id="GO:0005886">
    <property type="term" value="C:plasma membrane"/>
    <property type="evidence" value="ECO:0007669"/>
    <property type="project" value="TreeGrafter"/>
</dbReference>
<feature type="compositionally biased region" description="Pro residues" evidence="20">
    <location>
        <begin position="1611"/>
        <end position="1631"/>
    </location>
</feature>
<evidence type="ECO:0000256" key="7">
    <source>
        <dbReference type="ARBA" id="ARBA00022737"/>
    </source>
</evidence>
<dbReference type="InterPro" id="IPR010754">
    <property type="entry name" value="OPA3-like"/>
</dbReference>
<reference evidence="24" key="1">
    <citation type="journal article" date="2019" name="Beilstein J. Org. Chem.">
        <title>Nanangenines: drimane sesquiterpenoids as the dominant metabolite cohort of a novel Australian fungus, Aspergillus nanangensis.</title>
        <authorList>
            <person name="Lacey H.J."/>
            <person name="Gilchrist C.L.M."/>
            <person name="Crombie A."/>
            <person name="Kalaitzis J.A."/>
            <person name="Vuong D."/>
            <person name="Rutledge P.J."/>
            <person name="Turner P."/>
            <person name="Pitt J.I."/>
            <person name="Lacey E."/>
            <person name="Chooi Y.H."/>
            <person name="Piggott A.M."/>
        </authorList>
    </citation>
    <scope>NUCLEOTIDE SEQUENCE</scope>
    <source>
        <strain evidence="24">MST-FP2251</strain>
    </source>
</reference>
<evidence type="ECO:0000313" key="24">
    <source>
        <dbReference type="EMBL" id="KAF9894611.1"/>
    </source>
</evidence>
<name>A0AAD4GZ54_ASPNN</name>
<dbReference type="InterPro" id="IPR001609">
    <property type="entry name" value="Myosin_head_motor_dom-like"/>
</dbReference>
<feature type="compositionally biased region" description="Pro residues" evidence="20">
    <location>
        <begin position="1504"/>
        <end position="1516"/>
    </location>
</feature>
<dbReference type="FunFam" id="2.30.30.40:FF:000254">
    <property type="entry name" value="Myosin I MyoA/Myo5"/>
    <property type="match status" value="1"/>
</dbReference>
<dbReference type="GO" id="GO:0051666">
    <property type="term" value="P:actin cortical patch localization"/>
    <property type="evidence" value="ECO:0007669"/>
    <property type="project" value="TreeGrafter"/>
</dbReference>
<feature type="region of interest" description="Disordered" evidence="20">
    <location>
        <begin position="248"/>
        <end position="268"/>
    </location>
</feature>
<dbReference type="GO" id="GO:0000146">
    <property type="term" value="F:microfilament motor activity"/>
    <property type="evidence" value="ECO:0007669"/>
    <property type="project" value="TreeGrafter"/>
</dbReference>
<evidence type="ECO:0000256" key="5">
    <source>
        <dbReference type="ARBA" id="ARBA00022490"/>
    </source>
</evidence>
<proteinExistence type="inferred from homology"/>
<feature type="compositionally biased region" description="Polar residues" evidence="20">
    <location>
        <begin position="1429"/>
        <end position="1440"/>
    </location>
</feature>
<dbReference type="PRINTS" id="PR00193">
    <property type="entry name" value="MYOSINHEAVY"/>
</dbReference>
<reference evidence="24" key="2">
    <citation type="submission" date="2020-02" db="EMBL/GenBank/DDBJ databases">
        <authorList>
            <person name="Gilchrist C.L.M."/>
            <person name="Chooi Y.-H."/>
        </authorList>
    </citation>
    <scope>NUCLEOTIDE SEQUENCE</scope>
    <source>
        <strain evidence="24">MST-FP2251</strain>
    </source>
</reference>
<dbReference type="Gene3D" id="1.20.120.720">
    <property type="entry name" value="Myosin VI head, motor domain, U50 subdomain"/>
    <property type="match status" value="1"/>
</dbReference>
<dbReference type="Pfam" id="PF00063">
    <property type="entry name" value="Myosin_head"/>
    <property type="match status" value="1"/>
</dbReference>
<dbReference type="InterPro" id="IPR010926">
    <property type="entry name" value="Myosin_TH1"/>
</dbReference>
<organism evidence="24 25">
    <name type="scientific">Aspergillus nanangensis</name>
    <dbReference type="NCBI Taxonomy" id="2582783"/>
    <lineage>
        <taxon>Eukaryota</taxon>
        <taxon>Fungi</taxon>
        <taxon>Dikarya</taxon>
        <taxon>Ascomycota</taxon>
        <taxon>Pezizomycotina</taxon>
        <taxon>Eurotiomycetes</taxon>
        <taxon>Eurotiomycetidae</taxon>
        <taxon>Eurotiales</taxon>
        <taxon>Aspergillaceae</taxon>
        <taxon>Aspergillus</taxon>
        <taxon>Aspergillus subgen. Circumdati</taxon>
    </lineage>
</organism>
<dbReference type="GO" id="GO:0016459">
    <property type="term" value="C:myosin complex"/>
    <property type="evidence" value="ECO:0007669"/>
    <property type="project" value="UniProtKB-KW"/>
</dbReference>
<evidence type="ECO:0000256" key="12">
    <source>
        <dbReference type="ARBA" id="ARBA00023175"/>
    </source>
</evidence>
<keyword evidence="6" id="KW-0597">Phosphoprotein</keyword>
<evidence type="ECO:0000259" key="22">
    <source>
        <dbReference type="PROSITE" id="PS51456"/>
    </source>
</evidence>
<comment type="function">
    <text evidence="15">Type-I myosin implicated in the organization of the actin cytoskeleton. Required for proper actin cytoskeleton polarization. At the cell cortex, assembles in patch-like structures together with proteins from the actin-polymerizing machinery and promotes actin assembly. Functions as actin nucleation-promoting factor (NPF) for the Arp2/3 complex. Plays an important role in polarized growth, spore germination, hyphal morphogenesis, and septal wall formation.</text>
</comment>
<dbReference type="Gene3D" id="3.40.850.10">
    <property type="entry name" value="Kinesin motor domain"/>
    <property type="match status" value="1"/>
</dbReference>
<dbReference type="EMBL" id="VCAU01000003">
    <property type="protein sequence ID" value="KAF9894611.1"/>
    <property type="molecule type" value="Genomic_DNA"/>
</dbReference>
<keyword evidence="13 19" id="KW-0009">Actin-binding</keyword>
<dbReference type="Pfam" id="PF22773">
    <property type="entry name" value="Myo1_CA"/>
    <property type="match status" value="1"/>
</dbReference>
<feature type="domain" description="TH1" evidence="23">
    <location>
        <begin position="1258"/>
        <end position="1446"/>
    </location>
</feature>
<dbReference type="GO" id="GO:0051015">
    <property type="term" value="F:actin filament binding"/>
    <property type="evidence" value="ECO:0007669"/>
    <property type="project" value="TreeGrafter"/>
</dbReference>
<dbReference type="Proteomes" id="UP001194746">
    <property type="component" value="Unassembled WGS sequence"/>
</dbReference>
<evidence type="ECO:0000256" key="4">
    <source>
        <dbReference type="ARBA" id="ARBA00022443"/>
    </source>
</evidence>
<feature type="region of interest" description="Disordered" evidence="20">
    <location>
        <begin position="1428"/>
        <end position="1559"/>
    </location>
</feature>
<dbReference type="InterPro" id="IPR035535">
    <property type="entry name" value="Fungal_myosin-I_SH3"/>
</dbReference>
<evidence type="ECO:0000256" key="15">
    <source>
        <dbReference type="ARBA" id="ARBA00025425"/>
    </source>
</evidence>
<feature type="domain" description="Myosin motor" evidence="22">
    <location>
        <begin position="521"/>
        <end position="1200"/>
    </location>
</feature>
<evidence type="ECO:0000256" key="19">
    <source>
        <dbReference type="PROSITE-ProRule" id="PRU00782"/>
    </source>
</evidence>
<dbReference type="GO" id="GO:0016787">
    <property type="term" value="F:hydrolase activity"/>
    <property type="evidence" value="ECO:0007669"/>
    <property type="project" value="UniProtKB-KW"/>
</dbReference>
<evidence type="ECO:0000256" key="20">
    <source>
        <dbReference type="SAM" id="MobiDB-lite"/>
    </source>
</evidence>
<accession>A0AAD4GZ54</accession>
<evidence type="ECO:0000256" key="18">
    <source>
        <dbReference type="PROSITE-ProRule" id="PRU00192"/>
    </source>
</evidence>
<dbReference type="GO" id="GO:0001411">
    <property type="term" value="C:hyphal tip"/>
    <property type="evidence" value="ECO:0007669"/>
    <property type="project" value="UniProtKB-ARBA"/>
</dbReference>
<feature type="domain" description="SH3" evidence="21">
    <location>
        <begin position="1548"/>
        <end position="1609"/>
    </location>
</feature>
<dbReference type="SMART" id="SM00242">
    <property type="entry name" value="MYSc"/>
    <property type="match status" value="1"/>
</dbReference>
<feature type="region of interest" description="Disordered" evidence="20">
    <location>
        <begin position="475"/>
        <end position="512"/>
    </location>
</feature>
<evidence type="ECO:0000256" key="14">
    <source>
        <dbReference type="ARBA" id="ARBA00023212"/>
    </source>
</evidence>
<keyword evidence="12 19" id="KW-0505">Motor protein</keyword>
<dbReference type="InterPro" id="IPR036961">
    <property type="entry name" value="Kinesin_motor_dom_sf"/>
</dbReference>
<evidence type="ECO:0000256" key="2">
    <source>
        <dbReference type="ARBA" id="ARBA00008314"/>
    </source>
</evidence>
<dbReference type="Gene3D" id="1.20.5.4820">
    <property type="match status" value="1"/>
</dbReference>
<dbReference type="PROSITE" id="PS50002">
    <property type="entry name" value="SH3"/>
    <property type="match status" value="1"/>
</dbReference>
<dbReference type="InterPro" id="IPR054489">
    <property type="entry name" value="Myo1_CA"/>
</dbReference>
<dbReference type="Pfam" id="PF06017">
    <property type="entry name" value="Myosin_TH1"/>
    <property type="match status" value="1"/>
</dbReference>
<keyword evidence="11 19" id="KW-0518">Myosin</keyword>
<evidence type="ECO:0000256" key="3">
    <source>
        <dbReference type="ARBA" id="ARBA00016187"/>
    </source>
</evidence>
<comment type="caution">
    <text evidence="24">The sequence shown here is derived from an EMBL/GenBank/DDBJ whole genome shotgun (WGS) entry which is preliminary data.</text>
</comment>
<dbReference type="Pfam" id="PF00018">
    <property type="entry name" value="SH3_1"/>
    <property type="match status" value="1"/>
</dbReference>
<evidence type="ECO:0000259" key="21">
    <source>
        <dbReference type="PROSITE" id="PS50002"/>
    </source>
</evidence>
<dbReference type="Pfam" id="PF07047">
    <property type="entry name" value="OPA3"/>
    <property type="match status" value="1"/>
</dbReference>
<dbReference type="PROSITE" id="PS51456">
    <property type="entry name" value="MYOSIN_MOTOR"/>
    <property type="match status" value="1"/>
</dbReference>
<evidence type="ECO:0000256" key="10">
    <source>
        <dbReference type="ARBA" id="ARBA00022840"/>
    </source>
</evidence>
<dbReference type="Gene3D" id="1.20.58.530">
    <property type="match status" value="1"/>
</dbReference>
<dbReference type="FunFam" id="1.20.120.720:FF:000015">
    <property type="entry name" value="Myosin I"/>
    <property type="match status" value="1"/>
</dbReference>
<evidence type="ECO:0000313" key="25">
    <source>
        <dbReference type="Proteomes" id="UP001194746"/>
    </source>
</evidence>
<dbReference type="FunFam" id="1.10.10.820:FF:000001">
    <property type="entry name" value="Myosin heavy chain"/>
    <property type="match status" value="1"/>
</dbReference>
<dbReference type="CDD" id="cd01378">
    <property type="entry name" value="MYSc_Myo1"/>
    <property type="match status" value="1"/>
</dbReference>
<keyword evidence="25" id="KW-1185">Reference proteome</keyword>
<dbReference type="GO" id="GO:0006897">
    <property type="term" value="P:endocytosis"/>
    <property type="evidence" value="ECO:0007669"/>
    <property type="project" value="TreeGrafter"/>
</dbReference>
<evidence type="ECO:0000256" key="11">
    <source>
        <dbReference type="ARBA" id="ARBA00023123"/>
    </source>
</evidence>
<evidence type="ECO:0000256" key="8">
    <source>
        <dbReference type="ARBA" id="ARBA00022741"/>
    </source>
</evidence>
<dbReference type="InterPro" id="IPR027417">
    <property type="entry name" value="P-loop_NTPase"/>
</dbReference>
<dbReference type="InterPro" id="IPR036072">
    <property type="entry name" value="MYSc_Myo1"/>
</dbReference>
<dbReference type="GO" id="GO:0030479">
    <property type="term" value="C:actin cortical patch"/>
    <property type="evidence" value="ECO:0007669"/>
    <property type="project" value="UniProtKB-SubCell"/>
</dbReference>
<keyword evidence="5" id="KW-0963">Cytoplasm</keyword>
<gene>
    <name evidence="24" type="primary">MYO1</name>
    <name evidence="24" type="ORF">FE257_006499</name>
</gene>